<evidence type="ECO:0000256" key="4">
    <source>
        <dbReference type="ARBA" id="ARBA00023136"/>
    </source>
</evidence>
<comment type="subcellular location">
    <subcellularLocation>
        <location evidence="1">Membrane</location>
        <topology evidence="1">Single-pass membrane protein</topology>
    </subcellularLocation>
</comment>
<dbReference type="GO" id="GO:0071944">
    <property type="term" value="C:cell periphery"/>
    <property type="evidence" value="ECO:0007669"/>
    <property type="project" value="UniProtKB-ARBA"/>
</dbReference>
<dbReference type="AlphaFoldDB" id="A0AA40K9C6"/>
<feature type="transmembrane region" description="Helical" evidence="6">
    <location>
        <begin position="222"/>
        <end position="245"/>
    </location>
</feature>
<evidence type="ECO:0000313" key="8">
    <source>
        <dbReference type="EMBL" id="KAK0750242.1"/>
    </source>
</evidence>
<evidence type="ECO:0000256" key="6">
    <source>
        <dbReference type="SAM" id="Phobius"/>
    </source>
</evidence>
<keyword evidence="2 6" id="KW-0812">Transmembrane</keyword>
<feature type="signal peptide" evidence="7">
    <location>
        <begin position="1"/>
        <end position="27"/>
    </location>
</feature>
<feature type="chain" id="PRO_5041247668" description="Mid2 domain-containing protein" evidence="7">
    <location>
        <begin position="28"/>
        <end position="326"/>
    </location>
</feature>
<dbReference type="PANTHER" id="PTHR15549:SF26">
    <property type="entry name" value="AXIAL BUDDING PATTERN PROTEIN 2-RELATED"/>
    <property type="match status" value="1"/>
</dbReference>
<feature type="compositionally biased region" description="Low complexity" evidence="5">
    <location>
        <begin position="161"/>
        <end position="174"/>
    </location>
</feature>
<dbReference type="PANTHER" id="PTHR15549">
    <property type="entry name" value="PAIRED IMMUNOGLOBULIN-LIKE TYPE 2 RECEPTOR"/>
    <property type="match status" value="1"/>
</dbReference>
<dbReference type="EMBL" id="JAUKUD010000003">
    <property type="protein sequence ID" value="KAK0750242.1"/>
    <property type="molecule type" value="Genomic_DNA"/>
</dbReference>
<sequence length="326" mass="33661">MSTASARRPGGWASLFSLFLCLDLAACQTGTYKLTSTPPYFQGFFVANPTSIWEASCSTTLTWVTSSTYGNCCLSSSCQMYTACKSGTLTWGGGSQTTCADSLKCVTRTVFPSSPYVVASTSWLRIACGAENFSVNTVYREIVPTGGASAVTHTLTAGGTTITVGPSSSSKSSSTNPQTSVPDAEPGADPAQGADHSQPTGAPAPPSPPAAAATATGSASQAWIAGAVIGPLAALAALGFLFFWLGKRRGNKRMTVAGAGGPDEHAQPEGGSPPLYDPPPEKHEMPVYYQGPGGHPPLQVHELEPAQMLPYELAPAEMPPHELAGR</sequence>
<dbReference type="Proteomes" id="UP001172155">
    <property type="component" value="Unassembled WGS sequence"/>
</dbReference>
<reference evidence="8" key="1">
    <citation type="submission" date="2023-06" db="EMBL/GenBank/DDBJ databases">
        <title>Genome-scale phylogeny and comparative genomics of the fungal order Sordariales.</title>
        <authorList>
            <consortium name="Lawrence Berkeley National Laboratory"/>
            <person name="Hensen N."/>
            <person name="Bonometti L."/>
            <person name="Westerberg I."/>
            <person name="Brannstrom I.O."/>
            <person name="Guillou S."/>
            <person name="Cros-Aarteil S."/>
            <person name="Calhoun S."/>
            <person name="Haridas S."/>
            <person name="Kuo A."/>
            <person name="Mondo S."/>
            <person name="Pangilinan J."/>
            <person name="Riley R."/>
            <person name="LaButti K."/>
            <person name="Andreopoulos B."/>
            <person name="Lipzen A."/>
            <person name="Chen C."/>
            <person name="Yanf M."/>
            <person name="Daum C."/>
            <person name="Ng V."/>
            <person name="Clum A."/>
            <person name="Steindorff A."/>
            <person name="Ohm R."/>
            <person name="Martin F."/>
            <person name="Silar P."/>
            <person name="Natvig D."/>
            <person name="Lalanne C."/>
            <person name="Gautier V."/>
            <person name="Ament-velasquez S.L."/>
            <person name="Kruys A."/>
            <person name="Hutchinson M.I."/>
            <person name="Powell A.J."/>
            <person name="Barry K."/>
            <person name="Miller A.N."/>
            <person name="Grigoriev I.V."/>
            <person name="Debuchy R."/>
            <person name="Gladieux P."/>
            <person name="Thoren M.H."/>
            <person name="Johannesson H."/>
        </authorList>
    </citation>
    <scope>NUCLEOTIDE SEQUENCE</scope>
    <source>
        <strain evidence="8">SMH3187-1</strain>
    </source>
</reference>
<evidence type="ECO:0000256" key="5">
    <source>
        <dbReference type="SAM" id="MobiDB-lite"/>
    </source>
</evidence>
<gene>
    <name evidence="8" type="ORF">B0T18DRAFT_389697</name>
</gene>
<organism evidence="8 9">
    <name type="scientific">Schizothecium vesticola</name>
    <dbReference type="NCBI Taxonomy" id="314040"/>
    <lineage>
        <taxon>Eukaryota</taxon>
        <taxon>Fungi</taxon>
        <taxon>Dikarya</taxon>
        <taxon>Ascomycota</taxon>
        <taxon>Pezizomycotina</taxon>
        <taxon>Sordariomycetes</taxon>
        <taxon>Sordariomycetidae</taxon>
        <taxon>Sordariales</taxon>
        <taxon>Schizotheciaceae</taxon>
        <taxon>Schizothecium</taxon>
    </lineage>
</organism>
<accession>A0AA40K9C6</accession>
<proteinExistence type="predicted"/>
<evidence type="ECO:0000256" key="3">
    <source>
        <dbReference type="ARBA" id="ARBA00022989"/>
    </source>
</evidence>
<protein>
    <recommendedName>
        <fullName evidence="10">Mid2 domain-containing protein</fullName>
    </recommendedName>
</protein>
<comment type="caution">
    <text evidence="8">The sequence shown here is derived from an EMBL/GenBank/DDBJ whole genome shotgun (WGS) entry which is preliminary data.</text>
</comment>
<feature type="region of interest" description="Disordered" evidence="5">
    <location>
        <begin position="161"/>
        <end position="214"/>
    </location>
</feature>
<dbReference type="InterPro" id="IPR051694">
    <property type="entry name" value="Immunoregulatory_rcpt-like"/>
</dbReference>
<evidence type="ECO:0000313" key="9">
    <source>
        <dbReference type="Proteomes" id="UP001172155"/>
    </source>
</evidence>
<evidence type="ECO:0000256" key="2">
    <source>
        <dbReference type="ARBA" id="ARBA00022692"/>
    </source>
</evidence>
<dbReference type="GO" id="GO:0016020">
    <property type="term" value="C:membrane"/>
    <property type="evidence" value="ECO:0007669"/>
    <property type="project" value="UniProtKB-SubCell"/>
</dbReference>
<keyword evidence="4 6" id="KW-0472">Membrane</keyword>
<keyword evidence="7" id="KW-0732">Signal</keyword>
<keyword evidence="3 6" id="KW-1133">Transmembrane helix</keyword>
<feature type="region of interest" description="Disordered" evidence="5">
    <location>
        <begin position="255"/>
        <end position="300"/>
    </location>
</feature>
<evidence type="ECO:0000256" key="1">
    <source>
        <dbReference type="ARBA" id="ARBA00004167"/>
    </source>
</evidence>
<evidence type="ECO:0000256" key="7">
    <source>
        <dbReference type="SAM" id="SignalP"/>
    </source>
</evidence>
<evidence type="ECO:0008006" key="10">
    <source>
        <dbReference type="Google" id="ProtNLM"/>
    </source>
</evidence>
<name>A0AA40K9C6_9PEZI</name>
<keyword evidence="9" id="KW-1185">Reference proteome</keyword>